<keyword evidence="4 8" id="KW-0812">Transmembrane</keyword>
<dbReference type="InterPro" id="IPR036259">
    <property type="entry name" value="MFS_trans_sf"/>
</dbReference>
<keyword evidence="3 7" id="KW-0813">Transport</keyword>
<dbReference type="PANTHER" id="PTHR48020:SF9">
    <property type="entry name" value="MAJOR FACILITATOR SUPERFAMILY (MFS) PROFILE DOMAIN-CONTAINING PROTEIN"/>
    <property type="match status" value="1"/>
</dbReference>
<sequence>MDQESTVSHLSHSVVKDEKVTEINDEAQSQLDQLEQQAGTRRRWWEYQFPSPTWATYTLAMFGSCGGLLSGVDQSLISGANLYMPKELNLTDHQASLVSSGVPLGAIAGSLMISPLNEWFGRRISVLISCVLYTVGAALEAGAVNYGIMISGRIILGAGLGLEGGTVPMYVAECVPSSVRGRLVSLYQFCIALGEVLGYAIAAMFVSVPGNWRYMLGSSLVFSTIMFIGVVFLPESPRWLMHKKREVDSWKVWKNLRGFDTEMSKLEFLEMRHTALYEITTENQKEKRMAWLDFFRVGRARRALIYCNIMMFLGQLTGINGIMYYMSTLMTQIGFSDKNAVFMSLVGGGSLLIGTIPAILYMDRMGRRTWAIFTLPGFFIGLVLVGISGRLTKLQAVEGTYLTGLILYQVFFGSYACLSWVLPSESYPTYLRSYGMTTSSASIFLWSFVVTYNFTSMQKAMTTTGLLLGFYGGIAVIGWIYQVLCMPETKNKTLEEIDDIFSMPTRQLIRYNVKSTMKTIGDIAHFRIRDAFEHNDLQLY</sequence>
<proteinExistence type="inferred from homology"/>
<dbReference type="EMBL" id="HG937694">
    <property type="protein sequence ID" value="CDP37152.1"/>
    <property type="molecule type" value="Genomic_DNA"/>
</dbReference>
<reference evidence="10" key="2">
    <citation type="submission" date="2014-06" db="EMBL/GenBank/DDBJ databases">
        <title>The complete genome of Blastobotrys (Arxula) adeninivorans LS3 - a yeast of biotechnological interest.</title>
        <authorList>
            <person name="Kunze G."/>
            <person name="Gaillardin C."/>
            <person name="Czernicka M."/>
            <person name="Durrens P."/>
            <person name="Martin T."/>
            <person name="Boer E."/>
            <person name="Gabaldon T."/>
            <person name="Cruz J."/>
            <person name="Talla E."/>
            <person name="Marck C."/>
            <person name="Goffeau A."/>
            <person name="Barbe V."/>
            <person name="Baret P."/>
            <person name="Baronian K."/>
            <person name="Beier S."/>
            <person name="Bleykasten C."/>
            <person name="Bode R."/>
            <person name="Casaregola S."/>
            <person name="Despons L."/>
            <person name="Fairhead C."/>
            <person name="Giersberg M."/>
            <person name="Gierski P."/>
            <person name="Hahnel U."/>
            <person name="Hartmann A."/>
            <person name="Jankowska D."/>
            <person name="Jubin C."/>
            <person name="Jung P."/>
            <person name="Lafontaine I."/>
            <person name="Leh-Louis V."/>
            <person name="Lemaire M."/>
            <person name="Marcet-Houben M."/>
            <person name="Mascher M."/>
            <person name="Morel G."/>
            <person name="Richard G.-F."/>
            <person name="Riechen J."/>
            <person name="Sacerdot C."/>
            <person name="Sarkar A."/>
            <person name="Savel G."/>
            <person name="Schacherer J."/>
            <person name="Sherman D."/>
            <person name="Straub M.-L."/>
            <person name="Stein N."/>
            <person name="Thierry A."/>
            <person name="Trautwein-Schult A."/>
            <person name="Westhof E."/>
            <person name="Worch S."/>
            <person name="Dujon B."/>
            <person name="Souciet J.-L."/>
            <person name="Wincker P."/>
            <person name="Scholz U."/>
            <person name="Neuveglise N."/>
        </authorList>
    </citation>
    <scope>NUCLEOTIDE SEQUENCE</scope>
    <source>
        <strain evidence="10">LS3</strain>
    </source>
</reference>
<feature type="transmembrane region" description="Helical" evidence="8">
    <location>
        <begin position="212"/>
        <end position="233"/>
    </location>
</feature>
<dbReference type="InterPro" id="IPR005829">
    <property type="entry name" value="Sugar_transporter_CS"/>
</dbReference>
<evidence type="ECO:0000256" key="7">
    <source>
        <dbReference type="RuleBase" id="RU003346"/>
    </source>
</evidence>
<feature type="transmembrane region" description="Helical" evidence="8">
    <location>
        <begin position="434"/>
        <end position="454"/>
    </location>
</feature>
<comment type="similarity">
    <text evidence="2 7">Belongs to the major facilitator superfamily. Sugar transporter (TC 2.A.1.1) family.</text>
</comment>
<evidence type="ECO:0000256" key="3">
    <source>
        <dbReference type="ARBA" id="ARBA00022448"/>
    </source>
</evidence>
<dbReference type="NCBIfam" id="TIGR00879">
    <property type="entry name" value="SP"/>
    <property type="match status" value="1"/>
</dbReference>
<dbReference type="PROSITE" id="PS00216">
    <property type="entry name" value="SUGAR_TRANSPORT_1"/>
    <property type="match status" value="1"/>
</dbReference>
<feature type="transmembrane region" description="Helical" evidence="8">
    <location>
        <begin position="126"/>
        <end position="148"/>
    </location>
</feature>
<dbReference type="PRINTS" id="PR00171">
    <property type="entry name" value="SUGRTRNSPORT"/>
</dbReference>
<dbReference type="InterPro" id="IPR020846">
    <property type="entry name" value="MFS_dom"/>
</dbReference>
<feature type="transmembrane region" description="Helical" evidence="8">
    <location>
        <begin position="369"/>
        <end position="389"/>
    </location>
</feature>
<keyword evidence="5 8" id="KW-1133">Transmembrane helix</keyword>
<feature type="transmembrane region" description="Helical" evidence="8">
    <location>
        <begin position="303"/>
        <end position="326"/>
    </location>
</feature>
<dbReference type="GO" id="GO:0015798">
    <property type="term" value="P:myo-inositol transport"/>
    <property type="evidence" value="ECO:0007669"/>
    <property type="project" value="UniProtKB-ARBA"/>
</dbReference>
<evidence type="ECO:0000256" key="1">
    <source>
        <dbReference type="ARBA" id="ARBA00004141"/>
    </source>
</evidence>
<evidence type="ECO:0000256" key="4">
    <source>
        <dbReference type="ARBA" id="ARBA00022692"/>
    </source>
</evidence>
<dbReference type="AlphaFoldDB" id="A0A060TE51"/>
<evidence type="ECO:0000256" key="2">
    <source>
        <dbReference type="ARBA" id="ARBA00010992"/>
    </source>
</evidence>
<feature type="transmembrane region" description="Helical" evidence="8">
    <location>
        <begin position="401"/>
        <end position="422"/>
    </location>
</feature>
<dbReference type="GO" id="GO:0015791">
    <property type="term" value="P:polyol transmembrane transport"/>
    <property type="evidence" value="ECO:0007669"/>
    <property type="project" value="UniProtKB-ARBA"/>
</dbReference>
<evidence type="ECO:0000256" key="8">
    <source>
        <dbReference type="SAM" id="Phobius"/>
    </source>
</evidence>
<dbReference type="GO" id="GO:0016020">
    <property type="term" value="C:membrane"/>
    <property type="evidence" value="ECO:0007669"/>
    <property type="project" value="UniProtKB-SubCell"/>
</dbReference>
<dbReference type="PROSITE" id="PS00217">
    <property type="entry name" value="SUGAR_TRANSPORT_2"/>
    <property type="match status" value="1"/>
</dbReference>
<feature type="transmembrane region" description="Helical" evidence="8">
    <location>
        <begin position="184"/>
        <end position="206"/>
    </location>
</feature>
<protein>
    <submittedName>
        <fullName evidence="10">ARAD1D05016p</fullName>
    </submittedName>
</protein>
<feature type="domain" description="Major facilitator superfamily (MFS) profile" evidence="9">
    <location>
        <begin position="59"/>
        <end position="490"/>
    </location>
</feature>
<dbReference type="PROSITE" id="PS50850">
    <property type="entry name" value="MFS"/>
    <property type="match status" value="1"/>
</dbReference>
<organism evidence="10">
    <name type="scientific">Blastobotrys adeninivorans</name>
    <name type="common">Yeast</name>
    <name type="synonym">Arxula adeninivorans</name>
    <dbReference type="NCBI Taxonomy" id="409370"/>
    <lineage>
        <taxon>Eukaryota</taxon>
        <taxon>Fungi</taxon>
        <taxon>Dikarya</taxon>
        <taxon>Ascomycota</taxon>
        <taxon>Saccharomycotina</taxon>
        <taxon>Dipodascomycetes</taxon>
        <taxon>Dipodascales</taxon>
        <taxon>Trichomonascaceae</taxon>
        <taxon>Blastobotrys</taxon>
    </lineage>
</organism>
<keyword evidence="6 8" id="KW-0472">Membrane</keyword>
<dbReference type="Pfam" id="PF00083">
    <property type="entry name" value="Sugar_tr"/>
    <property type="match status" value="1"/>
</dbReference>
<dbReference type="InterPro" id="IPR003663">
    <property type="entry name" value="Sugar/inositol_transpt"/>
</dbReference>
<name>A0A060TE51_BLAAD</name>
<feature type="transmembrane region" description="Helical" evidence="8">
    <location>
        <begin position="154"/>
        <end position="172"/>
    </location>
</feature>
<evidence type="ECO:0000259" key="9">
    <source>
        <dbReference type="PROSITE" id="PS50850"/>
    </source>
</evidence>
<evidence type="ECO:0000256" key="5">
    <source>
        <dbReference type="ARBA" id="ARBA00022989"/>
    </source>
</evidence>
<comment type="subcellular location">
    <subcellularLocation>
        <location evidence="1">Membrane</location>
        <topology evidence="1">Multi-pass membrane protein</topology>
    </subcellularLocation>
</comment>
<evidence type="ECO:0000256" key="6">
    <source>
        <dbReference type="ARBA" id="ARBA00023136"/>
    </source>
</evidence>
<accession>A0A060TE51</accession>
<reference evidence="10" key="1">
    <citation type="submission" date="2014-02" db="EMBL/GenBank/DDBJ databases">
        <authorList>
            <person name="Genoscope - CEA"/>
        </authorList>
    </citation>
    <scope>NUCLEOTIDE SEQUENCE</scope>
    <source>
        <strain evidence="10">LS3</strain>
    </source>
</reference>
<dbReference type="InterPro" id="IPR050814">
    <property type="entry name" value="Myo-inositol_Transporter"/>
</dbReference>
<dbReference type="PANTHER" id="PTHR48020">
    <property type="entry name" value="PROTON MYO-INOSITOL COTRANSPORTER"/>
    <property type="match status" value="1"/>
</dbReference>
<dbReference type="GO" id="GO:0022857">
    <property type="term" value="F:transmembrane transporter activity"/>
    <property type="evidence" value="ECO:0007669"/>
    <property type="project" value="InterPro"/>
</dbReference>
<evidence type="ECO:0000313" key="10">
    <source>
        <dbReference type="EMBL" id="CDP37152.1"/>
    </source>
</evidence>
<dbReference type="PhylomeDB" id="A0A060TE51"/>
<dbReference type="FunFam" id="1.20.1250.20:FF:000134">
    <property type="entry name" value="MFS sugar transporter protein"/>
    <property type="match status" value="1"/>
</dbReference>
<dbReference type="SUPFAM" id="SSF103473">
    <property type="entry name" value="MFS general substrate transporter"/>
    <property type="match status" value="1"/>
</dbReference>
<feature type="transmembrane region" description="Helical" evidence="8">
    <location>
        <begin position="341"/>
        <end position="362"/>
    </location>
</feature>
<feature type="transmembrane region" description="Helical" evidence="8">
    <location>
        <begin position="466"/>
        <end position="484"/>
    </location>
</feature>
<dbReference type="InterPro" id="IPR005828">
    <property type="entry name" value="MFS_sugar_transport-like"/>
</dbReference>
<gene>
    <name evidence="10" type="ORF">GNLVRS02_ARAD1D05016g</name>
</gene>
<dbReference type="Gene3D" id="1.20.1250.20">
    <property type="entry name" value="MFS general substrate transporter like domains"/>
    <property type="match status" value="1"/>
</dbReference>